<protein>
    <recommendedName>
        <fullName evidence="1">Microbial-type PARG catalytic domain-containing protein</fullName>
    </recommendedName>
</protein>
<name>A0A820P0D4_9BILA</name>
<dbReference type="Pfam" id="PF10021">
    <property type="entry name" value="PARG_cat_microb"/>
    <property type="match status" value="1"/>
</dbReference>
<feature type="domain" description="Microbial-type PARG catalytic" evidence="1">
    <location>
        <begin position="1"/>
        <end position="83"/>
    </location>
</feature>
<sequence length="86" mass="9766">MASSTSPGGGFRKGDGAQEENIFRRSDYCRSLDIGLDEFLKERTDRLHCSSDCRLDRISDPNNMYPMNEYGAIYTSGITVFRQSEE</sequence>
<gene>
    <name evidence="2" type="ORF">JBS370_LOCUS43437</name>
</gene>
<dbReference type="Proteomes" id="UP000663836">
    <property type="component" value="Unassembled WGS sequence"/>
</dbReference>
<evidence type="ECO:0000259" key="1">
    <source>
        <dbReference type="Pfam" id="PF10021"/>
    </source>
</evidence>
<proteinExistence type="predicted"/>
<dbReference type="EMBL" id="CAJOBD010067032">
    <property type="protein sequence ID" value="CAF4400674.1"/>
    <property type="molecule type" value="Genomic_DNA"/>
</dbReference>
<evidence type="ECO:0000313" key="3">
    <source>
        <dbReference type="Proteomes" id="UP000663836"/>
    </source>
</evidence>
<organism evidence="2 3">
    <name type="scientific">Rotaria sordida</name>
    <dbReference type="NCBI Taxonomy" id="392033"/>
    <lineage>
        <taxon>Eukaryota</taxon>
        <taxon>Metazoa</taxon>
        <taxon>Spiralia</taxon>
        <taxon>Gnathifera</taxon>
        <taxon>Rotifera</taxon>
        <taxon>Eurotatoria</taxon>
        <taxon>Bdelloidea</taxon>
        <taxon>Philodinida</taxon>
        <taxon>Philodinidae</taxon>
        <taxon>Rotaria</taxon>
    </lineage>
</organism>
<dbReference type="AlphaFoldDB" id="A0A820P0D4"/>
<dbReference type="InterPro" id="IPR043472">
    <property type="entry name" value="Macro_dom-like"/>
</dbReference>
<accession>A0A820P0D4</accession>
<evidence type="ECO:0000313" key="2">
    <source>
        <dbReference type="EMBL" id="CAF4400674.1"/>
    </source>
</evidence>
<feature type="non-terminal residue" evidence="2">
    <location>
        <position position="86"/>
    </location>
</feature>
<reference evidence="2" key="1">
    <citation type="submission" date="2021-02" db="EMBL/GenBank/DDBJ databases">
        <authorList>
            <person name="Nowell W R."/>
        </authorList>
    </citation>
    <scope>NUCLEOTIDE SEQUENCE</scope>
</reference>
<comment type="caution">
    <text evidence="2">The sequence shown here is derived from an EMBL/GenBank/DDBJ whole genome shotgun (WGS) entry which is preliminary data.</text>
</comment>
<dbReference type="InterPro" id="IPR019261">
    <property type="entry name" value="PARG_cat_microbial"/>
</dbReference>
<dbReference type="Gene3D" id="3.40.220.10">
    <property type="entry name" value="Leucine Aminopeptidase, subunit E, domain 1"/>
    <property type="match status" value="1"/>
</dbReference>